<reference evidence="4 5" key="1">
    <citation type="submission" date="2023-01" db="EMBL/GenBank/DDBJ databases">
        <title>Analysis of 21 Apiospora genomes using comparative genomics revels a genus with tremendous synthesis potential of carbohydrate active enzymes and secondary metabolites.</title>
        <authorList>
            <person name="Sorensen T."/>
        </authorList>
    </citation>
    <scope>NUCLEOTIDE SEQUENCE [LARGE SCALE GENOMIC DNA]</scope>
    <source>
        <strain evidence="4 5">CBS 20057</strain>
    </source>
</reference>
<dbReference type="Gene3D" id="1.25.40.20">
    <property type="entry name" value="Ankyrin repeat-containing domain"/>
    <property type="match status" value="2"/>
</dbReference>
<dbReference type="EMBL" id="JAQQWI010000012">
    <property type="protein sequence ID" value="KAK8015996.1"/>
    <property type="molecule type" value="Genomic_DNA"/>
</dbReference>
<dbReference type="PANTHER" id="PTHR24198:SF165">
    <property type="entry name" value="ANKYRIN REPEAT-CONTAINING PROTEIN-RELATED"/>
    <property type="match status" value="1"/>
</dbReference>
<dbReference type="InterPro" id="IPR002110">
    <property type="entry name" value="Ankyrin_rpt"/>
</dbReference>
<dbReference type="PROSITE" id="PS50088">
    <property type="entry name" value="ANK_REPEAT"/>
    <property type="match status" value="2"/>
</dbReference>
<comment type="caution">
    <text evidence="4">The sequence shown here is derived from an EMBL/GenBank/DDBJ whole genome shotgun (WGS) entry which is preliminary data.</text>
</comment>
<dbReference type="PROSITE" id="PS50297">
    <property type="entry name" value="ANK_REP_REGION"/>
    <property type="match status" value="2"/>
</dbReference>
<feature type="repeat" description="ANK" evidence="3">
    <location>
        <begin position="329"/>
        <end position="362"/>
    </location>
</feature>
<evidence type="ECO:0000256" key="1">
    <source>
        <dbReference type="ARBA" id="ARBA00022737"/>
    </source>
</evidence>
<dbReference type="InterPro" id="IPR036770">
    <property type="entry name" value="Ankyrin_rpt-contain_sf"/>
</dbReference>
<accession>A0ABR1RN43</accession>
<evidence type="ECO:0008006" key="6">
    <source>
        <dbReference type="Google" id="ProtNLM"/>
    </source>
</evidence>
<evidence type="ECO:0000313" key="4">
    <source>
        <dbReference type="EMBL" id="KAK8015996.1"/>
    </source>
</evidence>
<evidence type="ECO:0000313" key="5">
    <source>
        <dbReference type="Proteomes" id="UP001396898"/>
    </source>
</evidence>
<dbReference type="PANTHER" id="PTHR24198">
    <property type="entry name" value="ANKYRIN REPEAT AND PROTEIN KINASE DOMAIN-CONTAINING PROTEIN"/>
    <property type="match status" value="1"/>
</dbReference>
<keyword evidence="5" id="KW-1185">Reference proteome</keyword>
<feature type="repeat" description="ANK" evidence="3">
    <location>
        <begin position="298"/>
        <end position="326"/>
    </location>
</feature>
<dbReference type="Pfam" id="PF00023">
    <property type="entry name" value="Ank"/>
    <property type="match status" value="2"/>
</dbReference>
<protein>
    <recommendedName>
        <fullName evidence="6">Ankyrin</fullName>
    </recommendedName>
</protein>
<evidence type="ECO:0000256" key="3">
    <source>
        <dbReference type="PROSITE-ProRule" id="PRU00023"/>
    </source>
</evidence>
<dbReference type="SUPFAM" id="SSF48403">
    <property type="entry name" value="Ankyrin repeat"/>
    <property type="match status" value="1"/>
</dbReference>
<proteinExistence type="predicted"/>
<keyword evidence="1" id="KW-0677">Repeat</keyword>
<evidence type="ECO:0000256" key="2">
    <source>
        <dbReference type="ARBA" id="ARBA00023043"/>
    </source>
</evidence>
<gene>
    <name evidence="4" type="ORF">PG991_008884</name>
</gene>
<organism evidence="4 5">
    <name type="scientific">Apiospora marii</name>
    <dbReference type="NCBI Taxonomy" id="335849"/>
    <lineage>
        <taxon>Eukaryota</taxon>
        <taxon>Fungi</taxon>
        <taxon>Dikarya</taxon>
        <taxon>Ascomycota</taxon>
        <taxon>Pezizomycotina</taxon>
        <taxon>Sordariomycetes</taxon>
        <taxon>Xylariomycetidae</taxon>
        <taxon>Amphisphaeriales</taxon>
        <taxon>Apiosporaceae</taxon>
        <taxon>Apiospora</taxon>
    </lineage>
</organism>
<dbReference type="SMART" id="SM00248">
    <property type="entry name" value="ANK"/>
    <property type="match status" value="8"/>
</dbReference>
<name>A0ABR1RN43_9PEZI</name>
<keyword evidence="2 3" id="KW-0040">ANK repeat</keyword>
<sequence>MEIEDVTKALSSSTIGAKTLPEDVFWHAAKSFLHDPVDVFNIARASHGLWQLLESEIYRTDVLSEQQKAEETGNTKRPFVEYWQDPEKEWAGPITPDTGMFPDQIGGYDESYDYVSAYNEVVGRSEEEAFPRWKSLSILQWACCVGNVAMVGKACIASDRYWGPYTMWPHCQSLRSSIHFAAWYGRTDVLRLFENHEIEGEGALLNHISNFKGLPRQYLSKALQHINPVIENHAPGGYMLMTMDRPFVLNCLGIAILRGHAETAEYLAQFHDESRIDNLTWDEDGDLMKPDFHPVTHPLHLACFMGMQGVVKILLDKGADVNAICAPVQWSTPLMWAASRRDNDEILERLLEKGADVKVRDCQERSPLEWALQFGATANACRMVEEGAPVDVWMWSGDTCCALALSMEHDRHWDCTQLIFRKYPDLPEIFLKKCVHSMFRRAFYTDDGVKTLRWCIEQNIGLDPISAEEVDEDPNPFSYDKRCFGMSAVHYVAAMEQLPIDILASVLKKRPQDINRPSESGNITPLAMALGDSYYTDHRHDSEQVSFLLANGADPEACPTERQRVILSAVKEGKPEDEIKNMFESFRDPKDVEFEKDCALRAAEREAFINEAAEWGITSEQAKLILRRDVTLSVVNDLRSFGWSVDDIVKRACKWRLRDGERKLSEELDHLVEEEKMGYARGTIAGRLLCQLLRLQQINRRL</sequence>
<dbReference type="Proteomes" id="UP001396898">
    <property type="component" value="Unassembled WGS sequence"/>
</dbReference>